<organism evidence="2 3">
    <name type="scientific">Lentibacillus kapialis</name>
    <dbReference type="NCBI Taxonomy" id="340214"/>
    <lineage>
        <taxon>Bacteria</taxon>
        <taxon>Bacillati</taxon>
        <taxon>Bacillota</taxon>
        <taxon>Bacilli</taxon>
        <taxon>Bacillales</taxon>
        <taxon>Bacillaceae</taxon>
        <taxon>Lentibacillus</taxon>
    </lineage>
</organism>
<keyword evidence="1" id="KW-0812">Transmembrane</keyword>
<sequence>MSKYFKGKFLISKIMLTIVLLSFITLSQYELISNTLNSFYAGVALIVFFIVDSNLRKNEWYY</sequence>
<comment type="caution">
    <text evidence="2">The sequence shown here is derived from an EMBL/GenBank/DDBJ whole genome shotgun (WGS) entry which is preliminary data.</text>
</comment>
<keyword evidence="3" id="KW-1185">Reference proteome</keyword>
<reference evidence="2" key="2">
    <citation type="submission" date="2020-09" db="EMBL/GenBank/DDBJ databases">
        <authorList>
            <person name="Sun Q."/>
            <person name="Ohkuma M."/>
        </authorList>
    </citation>
    <scope>NUCLEOTIDE SEQUENCE</scope>
    <source>
        <strain evidence="2">JCM 12580</strain>
    </source>
</reference>
<dbReference type="EMBL" id="BMNQ01000065">
    <property type="protein sequence ID" value="GGK06064.1"/>
    <property type="molecule type" value="Genomic_DNA"/>
</dbReference>
<feature type="transmembrane region" description="Helical" evidence="1">
    <location>
        <begin position="38"/>
        <end position="55"/>
    </location>
</feature>
<dbReference type="Proteomes" id="UP000658382">
    <property type="component" value="Unassembled WGS sequence"/>
</dbReference>
<evidence type="ECO:0000313" key="3">
    <source>
        <dbReference type="Proteomes" id="UP000658382"/>
    </source>
</evidence>
<protein>
    <submittedName>
        <fullName evidence="2">Uncharacterized protein</fullName>
    </submittedName>
</protein>
<evidence type="ECO:0000313" key="2">
    <source>
        <dbReference type="EMBL" id="GGK06064.1"/>
    </source>
</evidence>
<accession>A0A917V0U4</accession>
<dbReference type="AlphaFoldDB" id="A0A917V0U4"/>
<proteinExistence type="predicted"/>
<feature type="transmembrane region" description="Helical" evidence="1">
    <location>
        <begin position="9"/>
        <end position="26"/>
    </location>
</feature>
<keyword evidence="1" id="KW-0472">Membrane</keyword>
<name>A0A917V0U4_9BACI</name>
<gene>
    <name evidence="2" type="ORF">GCM10007063_30670</name>
</gene>
<reference evidence="2" key="1">
    <citation type="journal article" date="2014" name="Int. J. Syst. Evol. Microbiol.">
        <title>Complete genome sequence of Corynebacterium casei LMG S-19264T (=DSM 44701T), isolated from a smear-ripened cheese.</title>
        <authorList>
            <consortium name="US DOE Joint Genome Institute (JGI-PGF)"/>
            <person name="Walter F."/>
            <person name="Albersmeier A."/>
            <person name="Kalinowski J."/>
            <person name="Ruckert C."/>
        </authorList>
    </citation>
    <scope>NUCLEOTIDE SEQUENCE</scope>
    <source>
        <strain evidence="2">JCM 12580</strain>
    </source>
</reference>
<keyword evidence="1" id="KW-1133">Transmembrane helix</keyword>
<evidence type="ECO:0000256" key="1">
    <source>
        <dbReference type="SAM" id="Phobius"/>
    </source>
</evidence>